<dbReference type="AlphaFoldDB" id="A0A0E9TAY2"/>
<name>A0A0E9TAY2_ANGAN</name>
<reference evidence="1" key="1">
    <citation type="submission" date="2014-11" db="EMBL/GenBank/DDBJ databases">
        <authorList>
            <person name="Amaro Gonzalez C."/>
        </authorList>
    </citation>
    <scope>NUCLEOTIDE SEQUENCE</scope>
</reference>
<protein>
    <submittedName>
        <fullName evidence="1">Uncharacterized protein</fullName>
    </submittedName>
</protein>
<reference evidence="1" key="2">
    <citation type="journal article" date="2015" name="Fish Shellfish Immunol.">
        <title>Early steps in the European eel (Anguilla anguilla)-Vibrio vulnificus interaction in the gills: Role of the RtxA13 toxin.</title>
        <authorList>
            <person name="Callol A."/>
            <person name="Pajuelo D."/>
            <person name="Ebbesson L."/>
            <person name="Teles M."/>
            <person name="MacKenzie S."/>
            <person name="Amaro C."/>
        </authorList>
    </citation>
    <scope>NUCLEOTIDE SEQUENCE</scope>
</reference>
<dbReference type="EMBL" id="GBXM01057728">
    <property type="protein sequence ID" value="JAH50849.1"/>
    <property type="molecule type" value="Transcribed_RNA"/>
</dbReference>
<evidence type="ECO:0000313" key="1">
    <source>
        <dbReference type="EMBL" id="JAH50849.1"/>
    </source>
</evidence>
<accession>A0A0E9TAY2</accession>
<sequence>MLRQRALERNGKRPRLGLMEWLSQ</sequence>
<proteinExistence type="predicted"/>
<organism evidence="1">
    <name type="scientific">Anguilla anguilla</name>
    <name type="common">European freshwater eel</name>
    <name type="synonym">Muraena anguilla</name>
    <dbReference type="NCBI Taxonomy" id="7936"/>
    <lineage>
        <taxon>Eukaryota</taxon>
        <taxon>Metazoa</taxon>
        <taxon>Chordata</taxon>
        <taxon>Craniata</taxon>
        <taxon>Vertebrata</taxon>
        <taxon>Euteleostomi</taxon>
        <taxon>Actinopterygii</taxon>
        <taxon>Neopterygii</taxon>
        <taxon>Teleostei</taxon>
        <taxon>Anguilliformes</taxon>
        <taxon>Anguillidae</taxon>
        <taxon>Anguilla</taxon>
    </lineage>
</organism>